<dbReference type="GO" id="GO:0003676">
    <property type="term" value="F:nucleic acid binding"/>
    <property type="evidence" value="ECO:0007669"/>
    <property type="project" value="InterPro"/>
</dbReference>
<evidence type="ECO:0000256" key="1">
    <source>
        <dbReference type="SAM" id="MobiDB-lite"/>
    </source>
</evidence>
<dbReference type="InterPro" id="IPR053027">
    <property type="entry name" value="AGGF1"/>
</dbReference>
<dbReference type="PANTHER" id="PTHR23106:SF24">
    <property type="entry name" value="ANGIOGENIC FACTOR WITH G PATCH AND FHA DOMAINS 1"/>
    <property type="match status" value="1"/>
</dbReference>
<name>A0AAD7XSW2_9FUNG</name>
<feature type="region of interest" description="Disordered" evidence="1">
    <location>
        <begin position="78"/>
        <end position="116"/>
    </location>
</feature>
<proteinExistence type="predicted"/>
<dbReference type="AlphaFoldDB" id="A0AAD7XSW2"/>
<feature type="compositionally biased region" description="Polar residues" evidence="1">
    <location>
        <begin position="403"/>
        <end position="412"/>
    </location>
</feature>
<gene>
    <name evidence="4" type="ORF">O0I10_011142</name>
</gene>
<feature type="region of interest" description="Disordered" evidence="1">
    <location>
        <begin position="1"/>
        <end position="26"/>
    </location>
</feature>
<dbReference type="PANTHER" id="PTHR23106">
    <property type="entry name" value="ANGIOGENIC FACTOR WITH G PATCH AND FHA DOMAINS 1"/>
    <property type="match status" value="1"/>
</dbReference>
<dbReference type="RefSeq" id="XP_058338109.1">
    <property type="nucleotide sequence ID" value="XM_058491113.1"/>
</dbReference>
<evidence type="ECO:0000313" key="4">
    <source>
        <dbReference type="EMBL" id="KAJ8653195.1"/>
    </source>
</evidence>
<protein>
    <recommendedName>
        <fullName evidence="6">G-patch domain-containing protein</fullName>
    </recommendedName>
</protein>
<feature type="domain" description="FHA" evidence="2">
    <location>
        <begin position="146"/>
        <end position="198"/>
    </location>
</feature>
<organism evidence="4 5">
    <name type="scientific">Lichtheimia ornata</name>
    <dbReference type="NCBI Taxonomy" id="688661"/>
    <lineage>
        <taxon>Eukaryota</taxon>
        <taxon>Fungi</taxon>
        <taxon>Fungi incertae sedis</taxon>
        <taxon>Mucoromycota</taxon>
        <taxon>Mucoromycotina</taxon>
        <taxon>Mucoromycetes</taxon>
        <taxon>Mucorales</taxon>
        <taxon>Lichtheimiaceae</taxon>
        <taxon>Lichtheimia</taxon>
    </lineage>
</organism>
<accession>A0AAD7XSW2</accession>
<keyword evidence="5" id="KW-1185">Reference proteome</keyword>
<dbReference type="SUPFAM" id="SSF49879">
    <property type="entry name" value="SMAD/FHA domain"/>
    <property type="match status" value="1"/>
</dbReference>
<dbReference type="SMART" id="SM00443">
    <property type="entry name" value="G_patch"/>
    <property type="match status" value="1"/>
</dbReference>
<evidence type="ECO:0000259" key="3">
    <source>
        <dbReference type="PROSITE" id="PS50174"/>
    </source>
</evidence>
<evidence type="ECO:0008006" key="6">
    <source>
        <dbReference type="Google" id="ProtNLM"/>
    </source>
</evidence>
<feature type="domain" description="G-patch" evidence="3">
    <location>
        <begin position="359"/>
        <end position="406"/>
    </location>
</feature>
<dbReference type="Pfam" id="PF01585">
    <property type="entry name" value="G-patch"/>
    <property type="match status" value="1"/>
</dbReference>
<evidence type="ECO:0000313" key="5">
    <source>
        <dbReference type="Proteomes" id="UP001234581"/>
    </source>
</evidence>
<feature type="region of interest" description="Disordered" evidence="1">
    <location>
        <begin position="394"/>
        <end position="415"/>
    </location>
</feature>
<dbReference type="InterPro" id="IPR000467">
    <property type="entry name" value="G_patch_dom"/>
</dbReference>
<reference evidence="4 5" key="1">
    <citation type="submission" date="2023-03" db="EMBL/GenBank/DDBJ databases">
        <title>Genome sequence of Lichtheimia ornata CBS 291.66.</title>
        <authorList>
            <person name="Mohabir J.T."/>
            <person name="Shea T.P."/>
            <person name="Kurbessoian T."/>
            <person name="Berby B."/>
            <person name="Fontaine J."/>
            <person name="Livny J."/>
            <person name="Gnirke A."/>
            <person name="Stajich J.E."/>
            <person name="Cuomo C.A."/>
        </authorList>
    </citation>
    <scope>NUCLEOTIDE SEQUENCE [LARGE SCALE GENOMIC DNA]</scope>
    <source>
        <strain evidence="4">CBS 291.66</strain>
    </source>
</reference>
<dbReference type="SMART" id="SM00240">
    <property type="entry name" value="FHA"/>
    <property type="match status" value="1"/>
</dbReference>
<dbReference type="Gene3D" id="2.60.200.20">
    <property type="match status" value="1"/>
</dbReference>
<dbReference type="InterPro" id="IPR000253">
    <property type="entry name" value="FHA_dom"/>
</dbReference>
<dbReference type="Pfam" id="PF00498">
    <property type="entry name" value="FHA"/>
    <property type="match status" value="1"/>
</dbReference>
<feature type="compositionally biased region" description="Acidic residues" evidence="1">
    <location>
        <begin position="98"/>
        <end position="110"/>
    </location>
</feature>
<dbReference type="InterPro" id="IPR008984">
    <property type="entry name" value="SMAD_FHA_dom_sf"/>
</dbReference>
<dbReference type="EMBL" id="JARTCD010000083">
    <property type="protein sequence ID" value="KAJ8653195.1"/>
    <property type="molecule type" value="Genomic_DNA"/>
</dbReference>
<dbReference type="GeneID" id="83218544"/>
<feature type="compositionally biased region" description="Basic and acidic residues" evidence="1">
    <location>
        <begin position="87"/>
        <end position="97"/>
    </location>
</feature>
<sequence length="431" mass="49380">MDTQGRLQEDTDDPTDPNQFGVSVSAFPQAHSMTTYDAALDDDSRYLYNSHDDLWYDWTTGEFSRYDPDNQVYIAVAGKEEEEEEKEEKNETSSLHEEEYDPYDDDDDGDDNNKPVKVDAPLLRLAVLDSTLLTVGHVVEVDSSGLTVGRDRSWDRHRLRLAELAVSKFHCQIYYDGGSYHITDQGSKNGTFINDERLCDPKTSSIPRVIRDLDRIQIGSSLFQAHQHKHGWQCDYCITGPENIVDISQGSREKNTRSTSTFYSNQSDINTTTTIDFKSKEQREKEWMDELRRRKRMYAPKTNPTKNVNDAAERRRQLYSSTTLPSYLRKTSITSEQQQWNEEERRAATIERTTVHTPVKGIGDSMLRKMGWKQGQTLGRTGTEGITVPITPKTQTHRAGLGKNSTTETLSYESPKAKIPRITRERYNALH</sequence>
<evidence type="ECO:0000259" key="2">
    <source>
        <dbReference type="PROSITE" id="PS50006"/>
    </source>
</evidence>
<comment type="caution">
    <text evidence="4">The sequence shown here is derived from an EMBL/GenBank/DDBJ whole genome shotgun (WGS) entry which is preliminary data.</text>
</comment>
<dbReference type="PROSITE" id="PS50006">
    <property type="entry name" value="FHA_DOMAIN"/>
    <property type="match status" value="1"/>
</dbReference>
<dbReference type="PROSITE" id="PS50174">
    <property type="entry name" value="G_PATCH"/>
    <property type="match status" value="1"/>
</dbReference>
<dbReference type="Proteomes" id="UP001234581">
    <property type="component" value="Unassembled WGS sequence"/>
</dbReference>